<dbReference type="AlphaFoldDB" id="A0ABD1RBA2"/>
<evidence type="ECO:0000313" key="2">
    <source>
        <dbReference type="Proteomes" id="UP001604336"/>
    </source>
</evidence>
<dbReference type="Proteomes" id="UP001604336">
    <property type="component" value="Unassembled WGS sequence"/>
</dbReference>
<evidence type="ECO:0000313" key="1">
    <source>
        <dbReference type="EMBL" id="KAL2485339.1"/>
    </source>
</evidence>
<accession>A0ABD1RBA2</accession>
<protein>
    <submittedName>
        <fullName evidence="1">Formin-like protein 1</fullName>
    </submittedName>
</protein>
<dbReference type="SUPFAM" id="SSF101447">
    <property type="entry name" value="Formin homology 2 domain (FH2 domain)"/>
    <property type="match status" value="1"/>
</dbReference>
<dbReference type="Gene3D" id="1.20.58.2220">
    <property type="entry name" value="Formin, FH2 domain"/>
    <property type="match status" value="1"/>
</dbReference>
<gene>
    <name evidence="1" type="ORF">Adt_30095</name>
</gene>
<proteinExistence type="predicted"/>
<sequence length="114" mass="12649">MKGFLGKAEAEIINAQAQEGVALSMVKELTEYFHGGSAKEEARPFRIFMVVRDFLSILDKVCKDVGKINERTMVNSGRQIQMPVNSSLPQVFLGLNERQQYSISSSDDESSSST</sequence>
<organism evidence="1 2">
    <name type="scientific">Abeliophyllum distichum</name>
    <dbReference type="NCBI Taxonomy" id="126358"/>
    <lineage>
        <taxon>Eukaryota</taxon>
        <taxon>Viridiplantae</taxon>
        <taxon>Streptophyta</taxon>
        <taxon>Embryophyta</taxon>
        <taxon>Tracheophyta</taxon>
        <taxon>Spermatophyta</taxon>
        <taxon>Magnoliopsida</taxon>
        <taxon>eudicotyledons</taxon>
        <taxon>Gunneridae</taxon>
        <taxon>Pentapetalae</taxon>
        <taxon>asterids</taxon>
        <taxon>lamiids</taxon>
        <taxon>Lamiales</taxon>
        <taxon>Oleaceae</taxon>
        <taxon>Forsythieae</taxon>
        <taxon>Abeliophyllum</taxon>
    </lineage>
</organism>
<dbReference type="EMBL" id="JBFOLK010000009">
    <property type="protein sequence ID" value="KAL2485339.1"/>
    <property type="molecule type" value="Genomic_DNA"/>
</dbReference>
<keyword evidence="2" id="KW-1185">Reference proteome</keyword>
<dbReference type="InterPro" id="IPR042201">
    <property type="entry name" value="FH2_Formin_sf"/>
</dbReference>
<name>A0ABD1RBA2_9LAMI</name>
<comment type="caution">
    <text evidence="1">The sequence shown here is derived from an EMBL/GenBank/DDBJ whole genome shotgun (WGS) entry which is preliminary data.</text>
</comment>
<dbReference type="PANTHER" id="PTHR23213">
    <property type="entry name" value="FORMIN-RELATED"/>
    <property type="match status" value="1"/>
</dbReference>
<dbReference type="PANTHER" id="PTHR23213:SF368">
    <property type="entry name" value="HISTONE H3-K79 METHYLTRANSFERASE"/>
    <property type="match status" value="1"/>
</dbReference>
<dbReference type="InterPro" id="IPR027643">
    <property type="entry name" value="Formin-like_plant"/>
</dbReference>
<reference evidence="2" key="1">
    <citation type="submission" date="2024-07" db="EMBL/GenBank/DDBJ databases">
        <title>Two chromosome-level genome assemblies of Korean endemic species Abeliophyllum distichum and Forsythia ovata (Oleaceae).</title>
        <authorList>
            <person name="Jang H."/>
        </authorList>
    </citation>
    <scope>NUCLEOTIDE SEQUENCE [LARGE SCALE GENOMIC DNA]</scope>
</reference>